<keyword evidence="2" id="KW-1185">Reference proteome</keyword>
<evidence type="ECO:0000313" key="1">
    <source>
        <dbReference type="EMBL" id="CAE8583213.1"/>
    </source>
</evidence>
<comment type="caution">
    <text evidence="1">The sequence shown here is derived from an EMBL/GenBank/DDBJ whole genome shotgun (WGS) entry which is preliminary data.</text>
</comment>
<proteinExistence type="predicted"/>
<dbReference type="EMBL" id="CAJNNV010000646">
    <property type="protein sequence ID" value="CAE8583213.1"/>
    <property type="molecule type" value="Genomic_DNA"/>
</dbReference>
<reference evidence="1" key="1">
    <citation type="submission" date="2021-02" db="EMBL/GenBank/DDBJ databases">
        <authorList>
            <person name="Dougan E. K."/>
            <person name="Rhodes N."/>
            <person name="Thang M."/>
            <person name="Chan C."/>
        </authorList>
    </citation>
    <scope>NUCLEOTIDE SEQUENCE</scope>
</reference>
<feature type="non-terminal residue" evidence="1">
    <location>
        <position position="1"/>
    </location>
</feature>
<sequence length="110" mass="11457">DSFLARIQAGHRSAAEAKAASKAVSTMSEDEIAIMQALKAETGATGGVVAKGGTSQKLPKQYVPLDMQVSDIEGLNLRARDGIQQDVTPTSKLPVCLPGSCLARSGRGFQ</sequence>
<dbReference type="Proteomes" id="UP000654075">
    <property type="component" value="Unassembled WGS sequence"/>
</dbReference>
<feature type="non-terminal residue" evidence="1">
    <location>
        <position position="110"/>
    </location>
</feature>
<gene>
    <name evidence="1" type="ORF">PGLA1383_LOCUS2199</name>
</gene>
<accession>A0A813DC92</accession>
<name>A0A813DC92_POLGL</name>
<organism evidence="1 2">
    <name type="scientific">Polarella glacialis</name>
    <name type="common">Dinoflagellate</name>
    <dbReference type="NCBI Taxonomy" id="89957"/>
    <lineage>
        <taxon>Eukaryota</taxon>
        <taxon>Sar</taxon>
        <taxon>Alveolata</taxon>
        <taxon>Dinophyceae</taxon>
        <taxon>Suessiales</taxon>
        <taxon>Suessiaceae</taxon>
        <taxon>Polarella</taxon>
    </lineage>
</organism>
<dbReference type="AlphaFoldDB" id="A0A813DC92"/>
<evidence type="ECO:0000313" key="2">
    <source>
        <dbReference type="Proteomes" id="UP000654075"/>
    </source>
</evidence>
<protein>
    <submittedName>
        <fullName evidence="1">Uncharacterized protein</fullName>
    </submittedName>
</protein>